<sequence>MIQEYASDLLLLVNNTVGLFLVIRFLNHLLDKRDIEKIRRRWEKILILIVSVTINILVENLGVSLLWGIIIFFLVGDLFYQGKKHVKLVVAIFIVVFSFAVELTTAVLSGLLFETSILDVRNNVMHLFLGGIISKLLLMLLVEVIIRFRRSNASKISLGSWLLIISIPIISIVLAVISVYEPMINNSASNMSILSCISIIYINLIAFYLFDNIITQIDENHQIRLREEQLLLQQYQYKNIISGHNKVKMIRHDMLGHLIAIDGYLTNNKIEEAKSYIKKLHNELDFSRQGILSENVAVDAIINNRKTIAKELGIEMNHDIMIPQNMKINDMDICVVLGNALNNSIEACQRIGEDIQKYINLKMRYKKEVLLIDVRNPYNIDTIKVRNGHFVSSKPFRRKEEIGTGIGNIKAVAEKYNGLCETEMLSDVFVLKVMIPDKIIGINL</sequence>
<accession>A0ABZ2Y3A1</accession>
<dbReference type="Gene3D" id="3.30.565.10">
    <property type="entry name" value="Histidine kinase-like ATPase, C-terminal domain"/>
    <property type="match status" value="1"/>
</dbReference>
<feature type="transmembrane region" description="Helical" evidence="4">
    <location>
        <begin position="125"/>
        <end position="146"/>
    </location>
</feature>
<protein>
    <submittedName>
        <fullName evidence="6">GHKL domain-containing protein</fullName>
    </submittedName>
</protein>
<dbReference type="CDD" id="cd16935">
    <property type="entry name" value="HATPase_AgrC-ComD-like"/>
    <property type="match status" value="1"/>
</dbReference>
<keyword evidence="3" id="KW-0418">Kinase</keyword>
<evidence type="ECO:0000313" key="6">
    <source>
        <dbReference type="EMBL" id="WZL69831.1"/>
    </source>
</evidence>
<proteinExistence type="predicted"/>
<feature type="domain" description="Sensor histidine kinase NatK-like C-terminal" evidence="5">
    <location>
        <begin position="330"/>
        <end position="436"/>
    </location>
</feature>
<evidence type="ECO:0000256" key="4">
    <source>
        <dbReference type="SAM" id="Phobius"/>
    </source>
</evidence>
<keyword evidence="4" id="KW-0812">Transmembrane</keyword>
<evidence type="ECO:0000256" key="1">
    <source>
        <dbReference type="ARBA" id="ARBA00022553"/>
    </source>
</evidence>
<evidence type="ECO:0000256" key="3">
    <source>
        <dbReference type="ARBA" id="ARBA00022777"/>
    </source>
</evidence>
<keyword evidence="2" id="KW-0808">Transferase</keyword>
<dbReference type="EMBL" id="CP121687">
    <property type="protein sequence ID" value="WZL69831.1"/>
    <property type="molecule type" value="Genomic_DNA"/>
</dbReference>
<evidence type="ECO:0000259" key="5">
    <source>
        <dbReference type="Pfam" id="PF14501"/>
    </source>
</evidence>
<name>A0ABZ2Y3A1_9FIRM</name>
<dbReference type="InterPro" id="IPR036890">
    <property type="entry name" value="HATPase_C_sf"/>
</dbReference>
<dbReference type="InterPro" id="IPR016120">
    <property type="entry name" value="Sig_transdc_His_kin_SpoOB"/>
</dbReference>
<dbReference type="SUPFAM" id="SSF55874">
    <property type="entry name" value="ATPase domain of HSP90 chaperone/DNA topoisomerase II/histidine kinase"/>
    <property type="match status" value="1"/>
</dbReference>
<feature type="transmembrane region" description="Helical" evidence="4">
    <location>
        <begin position="12"/>
        <end position="30"/>
    </location>
</feature>
<reference evidence="6 7" key="1">
    <citation type="submission" date="2023-03" db="EMBL/GenBank/DDBJ databases">
        <title>Novel Species.</title>
        <authorList>
            <person name="Ma S."/>
        </authorList>
    </citation>
    <scope>NUCLEOTIDE SEQUENCE [LARGE SCALE GENOMIC DNA]</scope>
    <source>
        <strain evidence="6 7">LIND6LT2</strain>
    </source>
</reference>
<dbReference type="Pfam" id="PF14501">
    <property type="entry name" value="HATPase_c_5"/>
    <property type="match status" value="1"/>
</dbReference>
<dbReference type="RefSeq" id="WP_341876819.1">
    <property type="nucleotide sequence ID" value="NZ_CP121687.1"/>
</dbReference>
<keyword evidence="7" id="KW-1185">Reference proteome</keyword>
<feature type="transmembrane region" description="Helical" evidence="4">
    <location>
        <begin position="192"/>
        <end position="210"/>
    </location>
</feature>
<dbReference type="Proteomes" id="UP001486565">
    <property type="component" value="Chromosome"/>
</dbReference>
<feature type="transmembrane region" description="Helical" evidence="4">
    <location>
        <begin position="88"/>
        <end position="113"/>
    </location>
</feature>
<dbReference type="SUPFAM" id="SSF55890">
    <property type="entry name" value="Sporulation response regulatory protein Spo0B"/>
    <property type="match status" value="1"/>
</dbReference>
<dbReference type="InterPro" id="IPR032834">
    <property type="entry name" value="NatK-like_C"/>
</dbReference>
<keyword evidence="4" id="KW-0472">Membrane</keyword>
<keyword evidence="1" id="KW-0597">Phosphoprotein</keyword>
<dbReference type="PANTHER" id="PTHR40448">
    <property type="entry name" value="TWO-COMPONENT SENSOR HISTIDINE KINASE"/>
    <property type="match status" value="1"/>
</dbReference>
<feature type="transmembrane region" description="Helical" evidence="4">
    <location>
        <begin position="42"/>
        <end position="58"/>
    </location>
</feature>
<evidence type="ECO:0000256" key="2">
    <source>
        <dbReference type="ARBA" id="ARBA00022679"/>
    </source>
</evidence>
<organism evidence="6 7">
    <name type="scientific">Defluviitalea saccharophila</name>
    <dbReference type="NCBI Taxonomy" id="879970"/>
    <lineage>
        <taxon>Bacteria</taxon>
        <taxon>Bacillati</taxon>
        <taxon>Bacillota</taxon>
        <taxon>Clostridia</taxon>
        <taxon>Lachnospirales</taxon>
        <taxon>Defluviitaleaceae</taxon>
        <taxon>Defluviitalea</taxon>
    </lineage>
</organism>
<dbReference type="PANTHER" id="PTHR40448:SF1">
    <property type="entry name" value="TWO-COMPONENT SENSOR HISTIDINE KINASE"/>
    <property type="match status" value="1"/>
</dbReference>
<gene>
    <name evidence="6" type="ORF">QBE51_13820</name>
</gene>
<evidence type="ECO:0000313" key="7">
    <source>
        <dbReference type="Proteomes" id="UP001486565"/>
    </source>
</evidence>
<keyword evidence="4" id="KW-1133">Transmembrane helix</keyword>
<feature type="transmembrane region" description="Helical" evidence="4">
    <location>
        <begin position="158"/>
        <end position="180"/>
    </location>
</feature>